<organism evidence="2 3">
    <name type="scientific">Pseudonocardia bannensis</name>
    <dbReference type="NCBI Taxonomy" id="630973"/>
    <lineage>
        <taxon>Bacteria</taxon>
        <taxon>Bacillati</taxon>
        <taxon>Actinomycetota</taxon>
        <taxon>Actinomycetes</taxon>
        <taxon>Pseudonocardiales</taxon>
        <taxon>Pseudonocardiaceae</taxon>
        <taxon>Pseudonocardia</taxon>
    </lineage>
</organism>
<dbReference type="PROSITE" id="PS50801">
    <property type="entry name" value="STAS"/>
    <property type="match status" value="1"/>
</dbReference>
<keyword evidence="3" id="KW-1185">Reference proteome</keyword>
<dbReference type="InterPro" id="IPR036513">
    <property type="entry name" value="STAS_dom_sf"/>
</dbReference>
<dbReference type="EMBL" id="JAAXKZ010000095">
    <property type="protein sequence ID" value="NMH94121.1"/>
    <property type="molecule type" value="Genomic_DNA"/>
</dbReference>
<accession>A0A848DNX8</accession>
<name>A0A848DNX8_9PSEU</name>
<reference evidence="2 3" key="1">
    <citation type="submission" date="2020-04" db="EMBL/GenBank/DDBJ databases">
        <authorList>
            <person name="Klaysubun C."/>
            <person name="Duangmal K."/>
            <person name="Lipun K."/>
        </authorList>
    </citation>
    <scope>NUCLEOTIDE SEQUENCE [LARGE SCALE GENOMIC DNA]</scope>
    <source>
        <strain evidence="2 3">DSM 45300</strain>
    </source>
</reference>
<protein>
    <submittedName>
        <fullName evidence="2">STAS domain-containing protein</fullName>
    </submittedName>
</protein>
<evidence type="ECO:0000259" key="1">
    <source>
        <dbReference type="PROSITE" id="PS50801"/>
    </source>
</evidence>
<dbReference type="InterPro" id="IPR002645">
    <property type="entry name" value="STAS_dom"/>
</dbReference>
<evidence type="ECO:0000313" key="2">
    <source>
        <dbReference type="EMBL" id="NMH94121.1"/>
    </source>
</evidence>
<comment type="caution">
    <text evidence="2">The sequence shown here is derived from an EMBL/GenBank/DDBJ whole genome shotgun (WGS) entry which is preliminary data.</text>
</comment>
<gene>
    <name evidence="2" type="ORF">HF519_21585</name>
</gene>
<dbReference type="AlphaFoldDB" id="A0A848DNX8"/>
<evidence type="ECO:0000313" key="3">
    <source>
        <dbReference type="Proteomes" id="UP000586918"/>
    </source>
</evidence>
<proteinExistence type="predicted"/>
<feature type="domain" description="STAS" evidence="1">
    <location>
        <begin position="19"/>
        <end position="121"/>
    </location>
</feature>
<dbReference type="Pfam" id="PF01740">
    <property type="entry name" value="STAS"/>
    <property type="match status" value="1"/>
</dbReference>
<dbReference type="SUPFAM" id="SSF52091">
    <property type="entry name" value="SpoIIaa-like"/>
    <property type="match status" value="1"/>
</dbReference>
<dbReference type="Gene3D" id="3.30.750.24">
    <property type="entry name" value="STAS domain"/>
    <property type="match status" value="1"/>
</dbReference>
<dbReference type="RefSeq" id="WP_169414809.1">
    <property type="nucleotide sequence ID" value="NZ_JAAXKZ010000095.1"/>
</dbReference>
<dbReference type="Proteomes" id="UP000586918">
    <property type="component" value="Unassembled WGS sequence"/>
</dbReference>
<sequence length="122" mass="12796">MTPQEHTGGFVVIDDPPENGIYRLRLTGGLDATAAPSLHALAREQLAASPRLLALDLTHLARLTSAGALALADVAEWAGQADIALCLIAPPAHPVYDALIAVDLGELFEVHPDLTSALADMR</sequence>
<dbReference type="CDD" id="cd07043">
    <property type="entry name" value="STAS_anti-anti-sigma_factors"/>
    <property type="match status" value="1"/>
</dbReference>